<proteinExistence type="predicted"/>
<name>A0A4V2S532_9ACTN</name>
<dbReference type="AlphaFoldDB" id="A0A4V2S532"/>
<evidence type="ECO:0000313" key="3">
    <source>
        <dbReference type="Proteomes" id="UP000295573"/>
    </source>
</evidence>
<organism evidence="2 3">
    <name type="scientific">Kribbella antiqua</name>
    <dbReference type="NCBI Taxonomy" id="2512217"/>
    <lineage>
        <taxon>Bacteria</taxon>
        <taxon>Bacillati</taxon>
        <taxon>Actinomycetota</taxon>
        <taxon>Actinomycetes</taxon>
        <taxon>Propionibacteriales</taxon>
        <taxon>Kribbellaceae</taxon>
        <taxon>Kribbella</taxon>
    </lineage>
</organism>
<reference evidence="2 3" key="1">
    <citation type="journal article" date="2015" name="Stand. Genomic Sci.">
        <title>Genomic Encyclopedia of Bacterial and Archaeal Type Strains, Phase III: the genomes of soil and plant-associated and newly described type strains.</title>
        <authorList>
            <person name="Whitman W.B."/>
            <person name="Woyke T."/>
            <person name="Klenk H.P."/>
            <person name="Zhou Y."/>
            <person name="Lilburn T.G."/>
            <person name="Beck B.J."/>
            <person name="De Vos P."/>
            <person name="Vandamme P."/>
            <person name="Eisen J.A."/>
            <person name="Garrity G."/>
            <person name="Hugenholtz P."/>
            <person name="Kyrpides N.C."/>
        </authorList>
    </citation>
    <scope>NUCLEOTIDE SEQUENCE [LARGE SCALE GENOMIC DNA]</scope>
    <source>
        <strain evidence="2 3">VKM Ac-2541</strain>
    </source>
</reference>
<protein>
    <submittedName>
        <fullName evidence="2">Uncharacterized protein DUF4037</fullName>
    </submittedName>
</protein>
<dbReference type="InterPro" id="IPR025117">
    <property type="entry name" value="DUF4037"/>
</dbReference>
<keyword evidence="3" id="KW-1185">Reference proteome</keyword>
<evidence type="ECO:0000259" key="1">
    <source>
        <dbReference type="Pfam" id="PF13228"/>
    </source>
</evidence>
<feature type="domain" description="DUF4037" evidence="1">
    <location>
        <begin position="67"/>
        <end position="164"/>
    </location>
</feature>
<accession>A0A4V2S532</accession>
<dbReference type="EMBL" id="SLWR01000002">
    <property type="protein sequence ID" value="TCO50550.1"/>
    <property type="molecule type" value="Genomic_DNA"/>
</dbReference>
<dbReference type="Proteomes" id="UP000295573">
    <property type="component" value="Unassembled WGS sequence"/>
</dbReference>
<sequence>MSGDHNWEPRVVLFVNDDEAAVTERLRASVPSTFDGRDTEFGVHTPRGYFQQQLNFDLEQELAARDWLTFSEQNLCMVTAGAVFHDEIGLEAVRERFAYYPRDVWLYLMIAAWWKVHPEVNLVGRAGFVGDELGSALIGSQVVHGLMRLCFLLERQYAPYSKWFGTAFSRLECGAVLSPILSRVLAAESWQAREEALMAAYDVVAGKHNALGITPPVATEVTRMWEWPFKVLWGDFPGALANELKDPAVKQIAERWPVGGIEQVRDVLWSGGDRRRLVELLDTAE</sequence>
<comment type="caution">
    <text evidence="2">The sequence shown here is derived from an EMBL/GenBank/DDBJ whole genome shotgun (WGS) entry which is preliminary data.</text>
</comment>
<evidence type="ECO:0000313" key="2">
    <source>
        <dbReference type="EMBL" id="TCO50550.1"/>
    </source>
</evidence>
<dbReference type="Pfam" id="PF13228">
    <property type="entry name" value="DUF4037"/>
    <property type="match status" value="1"/>
</dbReference>
<gene>
    <name evidence="2" type="ORF">EV646_102624</name>
</gene>